<dbReference type="Pfam" id="PF00440">
    <property type="entry name" value="TetR_N"/>
    <property type="match status" value="1"/>
</dbReference>
<dbReference type="SUPFAM" id="SSF46689">
    <property type="entry name" value="Homeodomain-like"/>
    <property type="match status" value="1"/>
</dbReference>
<evidence type="ECO:0000256" key="2">
    <source>
        <dbReference type="ARBA" id="ARBA00023125"/>
    </source>
</evidence>
<dbReference type="InterPro" id="IPR009057">
    <property type="entry name" value="Homeodomain-like_sf"/>
</dbReference>
<dbReference type="EMBL" id="CP029193">
    <property type="protein sequence ID" value="QES28720.1"/>
    <property type="molecule type" value="Genomic_DNA"/>
</dbReference>
<keyword evidence="2 4" id="KW-0238">DNA-binding</keyword>
<evidence type="ECO:0000259" key="5">
    <source>
        <dbReference type="PROSITE" id="PS50977"/>
    </source>
</evidence>
<dbReference type="Gene3D" id="1.10.357.10">
    <property type="entry name" value="Tetracycline Repressor, domain 2"/>
    <property type="match status" value="1"/>
</dbReference>
<dbReference type="GO" id="GO:0003700">
    <property type="term" value="F:DNA-binding transcription factor activity"/>
    <property type="evidence" value="ECO:0007669"/>
    <property type="project" value="TreeGrafter"/>
</dbReference>
<evidence type="ECO:0000256" key="1">
    <source>
        <dbReference type="ARBA" id="ARBA00023015"/>
    </source>
</evidence>
<dbReference type="OrthoDB" id="3237195at2"/>
<dbReference type="PROSITE" id="PS50977">
    <property type="entry name" value="HTH_TETR_2"/>
    <property type="match status" value="1"/>
</dbReference>
<keyword evidence="3" id="KW-0804">Transcription</keyword>
<name>A0A5P2BFH3_STRVZ</name>
<proteinExistence type="predicted"/>
<reference evidence="6 7" key="1">
    <citation type="submission" date="2018-05" db="EMBL/GenBank/DDBJ databases">
        <title>Streptomyces venezuelae.</title>
        <authorList>
            <person name="Kim W."/>
            <person name="Lee N."/>
            <person name="Cho B.-K."/>
        </authorList>
    </citation>
    <scope>NUCLEOTIDE SEQUENCE [LARGE SCALE GENOMIC DNA]</scope>
    <source>
        <strain evidence="6 7">ATCC 14583</strain>
    </source>
</reference>
<dbReference type="InterPro" id="IPR050109">
    <property type="entry name" value="HTH-type_TetR-like_transc_reg"/>
</dbReference>
<dbReference type="RefSeq" id="WP_150170830.1">
    <property type="nucleotide sequence ID" value="NZ_CP029193.1"/>
</dbReference>
<sequence>MVKQERAARTREALVRAAAHEFEHTGYEGTSLTRVAGAAGISVGALTFHFSSKAGLAQAVRTRGDAAVRACVAEAGAGTEPALDSVVALTLALARLLEEDEVVRAAVRLWREVPDGDGTWSGLWLPAVAETLDRAGGAGLGADVAEHDVVLLAEYLLAGAESRLRERLHGPPAAGEGEGSVEGHLSRLWALVLPGLSKH</sequence>
<evidence type="ECO:0000313" key="7">
    <source>
        <dbReference type="Proteomes" id="UP000323046"/>
    </source>
</evidence>
<dbReference type="PANTHER" id="PTHR30055:SF234">
    <property type="entry name" value="HTH-TYPE TRANSCRIPTIONAL REGULATOR BETI"/>
    <property type="match status" value="1"/>
</dbReference>
<dbReference type="InterPro" id="IPR023772">
    <property type="entry name" value="DNA-bd_HTH_TetR-type_CS"/>
</dbReference>
<organism evidence="6 7">
    <name type="scientific">Streptomyces venezuelae</name>
    <dbReference type="NCBI Taxonomy" id="54571"/>
    <lineage>
        <taxon>Bacteria</taxon>
        <taxon>Bacillati</taxon>
        <taxon>Actinomycetota</taxon>
        <taxon>Actinomycetes</taxon>
        <taxon>Kitasatosporales</taxon>
        <taxon>Streptomycetaceae</taxon>
        <taxon>Streptomyces</taxon>
    </lineage>
</organism>
<dbReference type="PRINTS" id="PR00455">
    <property type="entry name" value="HTHTETR"/>
</dbReference>
<protein>
    <submittedName>
        <fullName evidence="6">TetR/AcrR family transcriptional regulator</fullName>
    </submittedName>
</protein>
<dbReference type="AlphaFoldDB" id="A0A5P2BFH3"/>
<dbReference type="PANTHER" id="PTHR30055">
    <property type="entry name" value="HTH-TYPE TRANSCRIPTIONAL REGULATOR RUTR"/>
    <property type="match status" value="1"/>
</dbReference>
<evidence type="ECO:0000313" key="6">
    <source>
        <dbReference type="EMBL" id="QES28720.1"/>
    </source>
</evidence>
<evidence type="ECO:0000256" key="4">
    <source>
        <dbReference type="PROSITE-ProRule" id="PRU00335"/>
    </source>
</evidence>
<accession>A0A5P2BFH3</accession>
<gene>
    <name evidence="6" type="ORF">DEJ47_21825</name>
</gene>
<keyword evidence="7" id="KW-1185">Reference proteome</keyword>
<dbReference type="InterPro" id="IPR001647">
    <property type="entry name" value="HTH_TetR"/>
</dbReference>
<feature type="DNA-binding region" description="H-T-H motif" evidence="4">
    <location>
        <begin position="31"/>
        <end position="50"/>
    </location>
</feature>
<dbReference type="Proteomes" id="UP000323046">
    <property type="component" value="Chromosome"/>
</dbReference>
<evidence type="ECO:0000256" key="3">
    <source>
        <dbReference type="ARBA" id="ARBA00023163"/>
    </source>
</evidence>
<keyword evidence="1" id="KW-0805">Transcription regulation</keyword>
<dbReference type="PROSITE" id="PS01081">
    <property type="entry name" value="HTH_TETR_1"/>
    <property type="match status" value="1"/>
</dbReference>
<dbReference type="GO" id="GO:0000976">
    <property type="term" value="F:transcription cis-regulatory region binding"/>
    <property type="evidence" value="ECO:0007669"/>
    <property type="project" value="TreeGrafter"/>
</dbReference>
<feature type="domain" description="HTH tetR-type" evidence="5">
    <location>
        <begin position="8"/>
        <end position="68"/>
    </location>
</feature>